<name>A0AAW0R5Q3_9PEZI</name>
<sequence length="477" mass="55409">MDRIIDMRSEWTEEEQGRWDKIMEERGLANDAVAQGSRLAMAIRNVSHILYHTSKTRQPIYISAKWFWFKVHKYAWIYTFPRAERKQQDTAFNRLWDADNLLRAGAWVQLGGGPEELASYHYVDYFFRQQDAETGNEPMPKPRLDAKDEEDKENMARNWPAELNQVIPFWPTWPSEAQLAQANQAMLPDIPRLPGCGYFEMVAPPMESWAQCLGNDWNEVGNTLYRASEILGGRYGRDADIVFPIQLRMDIRERDEMGKWNCTLKLGWDVAWLNSNAAHGRFLIKLAWDIMNEYMAFEGYNDNCDSGTLDNAGQERIRGFASYVQAFMTRQSRWPTADRALVLHNLDKCRERIQEARSMRALPVQLLQQCSQVHRDLLQKRLENLSREYVQGLLRRKTTAQSLEARKDTLLEWVSSGTVIQHSFFHAKGLRLARFMWAAPFIQALVVDTVKILTEKDDLSVTIIGWKEMVMSPEGTD</sequence>
<dbReference type="EMBL" id="JAQQWP010000002">
    <property type="protein sequence ID" value="KAK8129126.1"/>
    <property type="molecule type" value="Genomic_DNA"/>
</dbReference>
<dbReference type="AlphaFoldDB" id="A0AAW0R5Q3"/>
<accession>A0AAW0R5Q3</accession>
<gene>
    <name evidence="1" type="ORF">PG999_001506</name>
</gene>
<dbReference type="Proteomes" id="UP001392437">
    <property type="component" value="Unassembled WGS sequence"/>
</dbReference>
<comment type="caution">
    <text evidence="1">The sequence shown here is derived from an EMBL/GenBank/DDBJ whole genome shotgun (WGS) entry which is preliminary data.</text>
</comment>
<organism evidence="1 2">
    <name type="scientific">Apiospora kogelbergensis</name>
    <dbReference type="NCBI Taxonomy" id="1337665"/>
    <lineage>
        <taxon>Eukaryota</taxon>
        <taxon>Fungi</taxon>
        <taxon>Dikarya</taxon>
        <taxon>Ascomycota</taxon>
        <taxon>Pezizomycotina</taxon>
        <taxon>Sordariomycetes</taxon>
        <taxon>Xylariomycetidae</taxon>
        <taxon>Amphisphaeriales</taxon>
        <taxon>Apiosporaceae</taxon>
        <taxon>Apiospora</taxon>
    </lineage>
</organism>
<protein>
    <submittedName>
        <fullName evidence="1">Uncharacterized protein</fullName>
    </submittedName>
</protein>
<evidence type="ECO:0000313" key="2">
    <source>
        <dbReference type="Proteomes" id="UP001392437"/>
    </source>
</evidence>
<reference evidence="1 2" key="1">
    <citation type="submission" date="2023-01" db="EMBL/GenBank/DDBJ databases">
        <title>Analysis of 21 Apiospora genomes using comparative genomics revels a genus with tremendous synthesis potential of carbohydrate active enzymes and secondary metabolites.</title>
        <authorList>
            <person name="Sorensen T."/>
        </authorList>
    </citation>
    <scope>NUCLEOTIDE SEQUENCE [LARGE SCALE GENOMIC DNA]</scope>
    <source>
        <strain evidence="1 2">CBS 117206</strain>
    </source>
</reference>
<proteinExistence type="predicted"/>
<evidence type="ECO:0000313" key="1">
    <source>
        <dbReference type="EMBL" id="KAK8129126.1"/>
    </source>
</evidence>
<keyword evidence="2" id="KW-1185">Reference proteome</keyword>